<dbReference type="Gene3D" id="3.30.1370.30">
    <property type="match status" value="1"/>
</dbReference>
<evidence type="ECO:0000256" key="3">
    <source>
        <dbReference type="ARBA" id="ARBA00023274"/>
    </source>
</evidence>
<dbReference type="InterPro" id="IPR000630">
    <property type="entry name" value="Ribosomal_uS8"/>
</dbReference>
<evidence type="ECO:0000256" key="5">
    <source>
        <dbReference type="ARBA" id="ARBA00035525"/>
    </source>
</evidence>
<comment type="similarity">
    <text evidence="1">Belongs to the universal ribosomal protein uS8 family.</text>
</comment>
<evidence type="ECO:0000256" key="4">
    <source>
        <dbReference type="ARBA" id="ARBA00035258"/>
    </source>
</evidence>
<evidence type="ECO:0000313" key="7">
    <source>
        <dbReference type="Proteomes" id="UP000523795"/>
    </source>
</evidence>
<dbReference type="Proteomes" id="UP000523795">
    <property type="component" value="Unassembled WGS sequence"/>
</dbReference>
<keyword evidence="3" id="KW-0687">Ribonucleoprotein</keyword>
<dbReference type="InterPro" id="IPR035987">
    <property type="entry name" value="Ribosomal_uS8_sf"/>
</dbReference>
<dbReference type="GO" id="GO:0005840">
    <property type="term" value="C:ribosome"/>
    <property type="evidence" value="ECO:0007669"/>
    <property type="project" value="UniProtKB-KW"/>
</dbReference>
<evidence type="ECO:0000313" key="6">
    <source>
        <dbReference type="EMBL" id="NKX51367.1"/>
    </source>
</evidence>
<proteinExistence type="inferred from homology"/>
<comment type="caution">
    <text evidence="6">The sequence shown here is derived from an EMBL/GenBank/DDBJ whole genome shotgun (WGS) entry which is preliminary data.</text>
</comment>
<accession>A0ABX1JPX4</accession>
<evidence type="ECO:0000256" key="2">
    <source>
        <dbReference type="ARBA" id="ARBA00022980"/>
    </source>
</evidence>
<dbReference type="EMBL" id="JAAZSR010000214">
    <property type="protein sequence ID" value="NKX51367.1"/>
    <property type="molecule type" value="Genomic_DNA"/>
</dbReference>
<keyword evidence="7" id="KW-1185">Reference proteome</keyword>
<organism evidence="6 7">
    <name type="scientific">Arthrobacter deserti</name>
    <dbReference type="NCBI Taxonomy" id="1742687"/>
    <lineage>
        <taxon>Bacteria</taxon>
        <taxon>Bacillati</taxon>
        <taxon>Actinomycetota</taxon>
        <taxon>Actinomycetes</taxon>
        <taxon>Micrococcales</taxon>
        <taxon>Micrococcaceae</taxon>
        <taxon>Arthrobacter</taxon>
    </lineage>
</organism>
<keyword evidence="2 6" id="KW-0689">Ribosomal protein</keyword>
<dbReference type="SUPFAM" id="SSF56047">
    <property type="entry name" value="Ribosomal protein S8"/>
    <property type="match status" value="1"/>
</dbReference>
<reference evidence="6 7" key="1">
    <citation type="submission" date="2020-04" db="EMBL/GenBank/DDBJ databases">
        <authorList>
            <person name="Liu S."/>
        </authorList>
    </citation>
    <scope>NUCLEOTIDE SEQUENCE [LARGE SCALE GENOMIC DNA]</scope>
    <source>
        <strain evidence="6 7">CGMCC 1.15091</strain>
    </source>
</reference>
<feature type="non-terminal residue" evidence="6">
    <location>
        <position position="54"/>
    </location>
</feature>
<dbReference type="Pfam" id="PF00410">
    <property type="entry name" value="Ribosomal_S8"/>
    <property type="match status" value="1"/>
</dbReference>
<name>A0ABX1JPX4_9MICC</name>
<gene>
    <name evidence="6" type="primary">rpsH</name>
    <name evidence="6" type="ORF">HER39_12470</name>
</gene>
<evidence type="ECO:0000256" key="1">
    <source>
        <dbReference type="ARBA" id="ARBA00006471"/>
    </source>
</evidence>
<protein>
    <recommendedName>
        <fullName evidence="4">Small ribosomal subunit protein uS8</fullName>
    </recommendedName>
    <alternativeName>
        <fullName evidence="5">30S ribosomal protein S8</fullName>
    </alternativeName>
</protein>
<sequence length="54" mass="6061">MTMTDPVADMLTRLRNANSAYHESVSMPYSKLKARVADILKAEGYIAGWKEEEA</sequence>